<comment type="caution">
    <text evidence="3">The sequence shown here is derived from an EMBL/GenBank/DDBJ whole genome shotgun (WGS) entry which is preliminary data.</text>
</comment>
<feature type="region of interest" description="Disordered" evidence="1">
    <location>
        <begin position="1"/>
        <end position="27"/>
    </location>
</feature>
<evidence type="ECO:0000313" key="4">
    <source>
        <dbReference type="Proteomes" id="UP000234420"/>
    </source>
</evidence>
<evidence type="ECO:0000256" key="1">
    <source>
        <dbReference type="SAM" id="MobiDB-lite"/>
    </source>
</evidence>
<protein>
    <submittedName>
        <fullName evidence="3">Uncharacterized protein</fullName>
    </submittedName>
</protein>
<name>A0A2N4UML7_9GAMM</name>
<feature type="transmembrane region" description="Helical" evidence="2">
    <location>
        <begin position="149"/>
        <end position="172"/>
    </location>
</feature>
<dbReference type="RefSeq" id="WP_065208456.1">
    <property type="nucleotide sequence ID" value="NZ_BPPU01000006.1"/>
</dbReference>
<accession>A0A2N4UML7</accession>
<dbReference type="EMBL" id="NPIB01000034">
    <property type="protein sequence ID" value="PLC56254.1"/>
    <property type="molecule type" value="Genomic_DNA"/>
</dbReference>
<gene>
    <name evidence="3" type="ORF">CIK00_19295</name>
</gene>
<proteinExistence type="predicted"/>
<evidence type="ECO:0000313" key="3">
    <source>
        <dbReference type="EMBL" id="PLC56254.1"/>
    </source>
</evidence>
<feature type="compositionally biased region" description="Acidic residues" evidence="1">
    <location>
        <begin position="1"/>
        <end position="22"/>
    </location>
</feature>
<evidence type="ECO:0000256" key="2">
    <source>
        <dbReference type="SAM" id="Phobius"/>
    </source>
</evidence>
<keyword evidence="4" id="KW-1185">Reference proteome</keyword>
<dbReference type="Proteomes" id="UP000234420">
    <property type="component" value="Unassembled WGS sequence"/>
</dbReference>
<organism evidence="3 4">
    <name type="scientific">Photobacterium carnosum</name>
    <dbReference type="NCBI Taxonomy" id="2023717"/>
    <lineage>
        <taxon>Bacteria</taxon>
        <taxon>Pseudomonadati</taxon>
        <taxon>Pseudomonadota</taxon>
        <taxon>Gammaproteobacteria</taxon>
        <taxon>Vibrionales</taxon>
        <taxon>Vibrionaceae</taxon>
        <taxon>Photobacterium</taxon>
    </lineage>
</organism>
<reference evidence="3 4" key="1">
    <citation type="journal article" date="2018" name="Syst. Appl. Microbiol.">
        <title>Photobacterium carnosum sp. nov., isolated from spoiled modified atmosphere packaged poultry meat.</title>
        <authorList>
            <person name="Hilgarth M."/>
            <person name="Fuertes S."/>
            <person name="Ehrmann M."/>
            <person name="Vogel R.F."/>
        </authorList>
    </citation>
    <scope>NUCLEOTIDE SEQUENCE [LARGE SCALE GENOMIC DNA]</scope>
    <source>
        <strain evidence="3 4">TMW 2.2021</strain>
    </source>
</reference>
<dbReference type="AlphaFoldDB" id="A0A2N4UML7"/>
<keyword evidence="2" id="KW-1133">Transmembrane helix</keyword>
<sequence>MNNTGYDDESDFIDESEPDDNNLDIYSNSPRSYKEAYWHGAYDETLKIADIVRQLQKEVSNNLRELNLSILLIKEDSDSLIKSSESAYCDRVERLYQHYTQQTHSITEQTTKELRHIASVELQNIITQSLDDAHRKAALIPVITTRSTWIQLSAIAASIGAIVGATAAYLVLISH</sequence>
<keyword evidence="2" id="KW-0812">Transmembrane</keyword>
<keyword evidence="2" id="KW-0472">Membrane</keyword>